<dbReference type="AlphaFoldDB" id="A0A0X1L0Z8"/>
<dbReference type="SMART" id="SM00091">
    <property type="entry name" value="PAS"/>
    <property type="match status" value="1"/>
</dbReference>
<dbReference type="FunFam" id="3.30.70.270:FF:000001">
    <property type="entry name" value="Diguanylate cyclase domain protein"/>
    <property type="match status" value="1"/>
</dbReference>
<dbReference type="FunFam" id="3.30.450.20:FF:000210">
    <property type="entry name" value="Sensory box/GGDEF family protein"/>
    <property type="match status" value="1"/>
</dbReference>
<dbReference type="InterPro" id="IPR029787">
    <property type="entry name" value="Nucleotide_cyclase"/>
</dbReference>
<evidence type="ECO:0000259" key="4">
    <source>
        <dbReference type="PROSITE" id="PS50112"/>
    </source>
</evidence>
<dbReference type="InterPro" id="IPR000160">
    <property type="entry name" value="GGDEF_dom"/>
</dbReference>
<dbReference type="NCBIfam" id="TIGR00254">
    <property type="entry name" value="GGDEF"/>
    <property type="match status" value="1"/>
</dbReference>
<dbReference type="Gene3D" id="3.30.70.270">
    <property type="match status" value="1"/>
</dbReference>
<evidence type="ECO:0000256" key="3">
    <source>
        <dbReference type="ARBA" id="ARBA00034247"/>
    </source>
</evidence>
<dbReference type="SMART" id="SM00267">
    <property type="entry name" value="GGDEF"/>
    <property type="match status" value="1"/>
</dbReference>
<dbReference type="PANTHER" id="PTHR45138:SF9">
    <property type="entry name" value="DIGUANYLATE CYCLASE DGCM-RELATED"/>
    <property type="match status" value="1"/>
</dbReference>
<dbReference type="SUPFAM" id="SSF55785">
    <property type="entry name" value="PYP-like sensor domain (PAS domain)"/>
    <property type="match status" value="1"/>
</dbReference>
<evidence type="ECO:0000256" key="1">
    <source>
        <dbReference type="ARBA" id="ARBA00001946"/>
    </source>
</evidence>
<evidence type="ECO:0000259" key="6">
    <source>
        <dbReference type="PROSITE" id="PS50887"/>
    </source>
</evidence>
<proteinExistence type="predicted"/>
<dbReference type="PROSITE" id="PS50113">
    <property type="entry name" value="PAC"/>
    <property type="match status" value="1"/>
</dbReference>
<dbReference type="InterPro" id="IPR050469">
    <property type="entry name" value="Diguanylate_Cyclase"/>
</dbReference>
<feature type="domain" description="PAC" evidence="5">
    <location>
        <begin position="102"/>
        <end position="155"/>
    </location>
</feature>
<name>A0A0X1L0Z8_VIBCO</name>
<dbReference type="InterPro" id="IPR035965">
    <property type="entry name" value="PAS-like_dom_sf"/>
</dbReference>
<dbReference type="PANTHER" id="PTHR45138">
    <property type="entry name" value="REGULATORY COMPONENTS OF SENSORY TRANSDUCTION SYSTEM"/>
    <property type="match status" value="1"/>
</dbReference>
<reference evidence="7" key="2">
    <citation type="submission" date="2008-07" db="EMBL/GenBank/DDBJ databases">
        <authorList>
            <consortium name="Broad Institute Genome Sequencing Platform"/>
            <person name="Colwell R."/>
            <person name="Grim C.J."/>
            <person name="Young S."/>
            <person name="Jaffe D."/>
            <person name="Gnerre S."/>
            <person name="Berlin A."/>
            <person name="Heiman D."/>
            <person name="Hepburn T."/>
            <person name="Shea T."/>
            <person name="Sykes S."/>
            <person name="Alvarado L."/>
            <person name="Kodira C."/>
            <person name="Heidelberg J."/>
            <person name="Lander E."/>
            <person name="Galagan J."/>
            <person name="Nusbaum C."/>
            <person name="Birren B."/>
        </authorList>
    </citation>
    <scope>NUCLEOTIDE SEQUENCE [LARGE SCALE GENOMIC DNA]</scope>
    <source>
        <strain evidence="7">MO10</strain>
    </source>
</reference>
<dbReference type="Pfam" id="PF00990">
    <property type="entry name" value="GGDEF"/>
    <property type="match status" value="1"/>
</dbReference>
<dbReference type="InterPro" id="IPR043128">
    <property type="entry name" value="Rev_trsase/Diguanyl_cyclase"/>
</dbReference>
<comment type="cofactor">
    <cofactor evidence="1">
        <name>Mg(2+)</name>
        <dbReference type="ChEBI" id="CHEBI:18420"/>
    </cofactor>
</comment>
<dbReference type="Proteomes" id="UP000004687">
    <property type="component" value="Unassembled WGS sequence"/>
</dbReference>
<feature type="domain" description="PAS" evidence="4">
    <location>
        <begin position="28"/>
        <end position="98"/>
    </location>
</feature>
<dbReference type="SUPFAM" id="SSF55073">
    <property type="entry name" value="Nucleotide cyclase"/>
    <property type="match status" value="1"/>
</dbReference>
<evidence type="ECO:0000256" key="2">
    <source>
        <dbReference type="ARBA" id="ARBA00012528"/>
    </source>
</evidence>
<dbReference type="GO" id="GO:0052621">
    <property type="term" value="F:diguanylate cyclase activity"/>
    <property type="evidence" value="ECO:0007669"/>
    <property type="project" value="UniProtKB-EC"/>
</dbReference>
<evidence type="ECO:0000313" key="7">
    <source>
        <dbReference type="EMBL" id="EET24222.1"/>
    </source>
</evidence>
<feature type="domain" description="GGDEF" evidence="6">
    <location>
        <begin position="187"/>
        <end position="318"/>
    </location>
</feature>
<dbReference type="Gene3D" id="3.30.450.20">
    <property type="entry name" value="PAS domain"/>
    <property type="match status" value="1"/>
</dbReference>
<organism evidence="7">
    <name type="scientific">Vibrio cholerae (strain MO10)</name>
    <dbReference type="NCBI Taxonomy" id="345072"/>
    <lineage>
        <taxon>Bacteria</taxon>
        <taxon>Pseudomonadati</taxon>
        <taxon>Pseudomonadota</taxon>
        <taxon>Gammaproteobacteria</taxon>
        <taxon>Vibrionales</taxon>
        <taxon>Vibrionaceae</taxon>
        <taxon>Vibrio</taxon>
    </lineage>
</organism>
<reference evidence="7" key="1">
    <citation type="submission" date="2005-09" db="EMBL/GenBank/DDBJ databases">
        <title>Annotation of Vibrio cholerae MO10.</title>
        <authorList>
            <person name="Colwell R."/>
            <person name="Grim C.J."/>
            <person name="Young S."/>
            <person name="Jaffe D."/>
            <person name="Gnerre S."/>
            <person name="Berlin A."/>
            <person name="Heiman D."/>
            <person name="Hepburn T."/>
            <person name="Shea T."/>
            <person name="Sykes S."/>
            <person name="Yandava C."/>
            <person name="Alvarado L."/>
            <person name="Kodira C."/>
            <person name="Borodovsky M."/>
            <person name="Heidelberg J."/>
            <person name="Lander E."/>
            <person name="Galagan J."/>
            <person name="Nusbaum C."/>
            <person name="Birren B."/>
        </authorList>
    </citation>
    <scope>NUCLEOTIDE SEQUENCE [LARGE SCALE GENOMIC DNA]</scope>
    <source>
        <strain evidence="7">MO10</strain>
    </source>
</reference>
<dbReference type="HOGENOM" id="CLU_000445_11_4_6"/>
<dbReference type="Pfam" id="PF08448">
    <property type="entry name" value="PAS_4"/>
    <property type="match status" value="1"/>
</dbReference>
<accession>A0A0X1L0Z8</accession>
<dbReference type="CDD" id="cd01949">
    <property type="entry name" value="GGDEF"/>
    <property type="match status" value="1"/>
</dbReference>
<dbReference type="EC" id="2.7.7.65" evidence="2"/>
<dbReference type="PROSITE" id="PS50112">
    <property type="entry name" value="PAS"/>
    <property type="match status" value="1"/>
</dbReference>
<gene>
    <name evidence="7" type="ORF">VchoM_02249</name>
</gene>
<evidence type="ECO:0000259" key="5">
    <source>
        <dbReference type="PROSITE" id="PS50113"/>
    </source>
</evidence>
<dbReference type="InterPro" id="IPR000014">
    <property type="entry name" value="PAS"/>
</dbReference>
<dbReference type="GO" id="GO:0005886">
    <property type="term" value="C:plasma membrane"/>
    <property type="evidence" value="ECO:0007669"/>
    <property type="project" value="TreeGrafter"/>
</dbReference>
<dbReference type="InterPro" id="IPR013656">
    <property type="entry name" value="PAS_4"/>
</dbReference>
<sequence>MKNWLCQAVRGEPMIELNRIEELFDNQQFSLHELVLNELGVYVFVKNRRGEYLYANPLTLKLFEADAQSLFGKTDHDFFHDDQLSDILAADQQVFETRLSVIHEERAIAKSNGLVRIYRAVKHPILHRVTGEVIGLIGVSTDITDIVELREQLYQLANTDSLTQLCNRRKLWADFRAAFARAKRLRQPLSCISIDIDNFKLINDQFGHDKGDEVLCFLAKLFQSVISDHHFCGRVGGEEFIIVLENTHVETAFHLAEQIRQRFAEHPFFEQNEHIYLCAGVSSLHHGDHDIADIYRRSDQALYKAKRNGRNRCCIYRQSTE</sequence>
<comment type="catalytic activity">
    <reaction evidence="3">
        <text>2 GTP = 3',3'-c-di-GMP + 2 diphosphate</text>
        <dbReference type="Rhea" id="RHEA:24898"/>
        <dbReference type="ChEBI" id="CHEBI:33019"/>
        <dbReference type="ChEBI" id="CHEBI:37565"/>
        <dbReference type="ChEBI" id="CHEBI:58805"/>
        <dbReference type="EC" id="2.7.7.65"/>
    </reaction>
</comment>
<dbReference type="InterPro" id="IPR000700">
    <property type="entry name" value="PAS-assoc_C"/>
</dbReference>
<dbReference type="NCBIfam" id="TIGR00229">
    <property type="entry name" value="sensory_box"/>
    <property type="match status" value="1"/>
</dbReference>
<protein>
    <recommendedName>
        <fullName evidence="2">diguanylate cyclase</fullName>
        <ecNumber evidence="2">2.7.7.65</ecNumber>
    </recommendedName>
</protein>
<dbReference type="CDD" id="cd00130">
    <property type="entry name" value="PAS"/>
    <property type="match status" value="1"/>
</dbReference>
<dbReference type="EMBL" id="DS990137">
    <property type="protein sequence ID" value="EET24222.1"/>
    <property type="molecule type" value="Genomic_DNA"/>
</dbReference>
<dbReference type="PROSITE" id="PS50887">
    <property type="entry name" value="GGDEF"/>
    <property type="match status" value="1"/>
</dbReference>
<dbReference type="GO" id="GO:0043709">
    <property type="term" value="P:cell adhesion involved in single-species biofilm formation"/>
    <property type="evidence" value="ECO:0007669"/>
    <property type="project" value="TreeGrafter"/>
</dbReference>
<dbReference type="GO" id="GO:1902201">
    <property type="term" value="P:negative regulation of bacterial-type flagellum-dependent cell motility"/>
    <property type="evidence" value="ECO:0007669"/>
    <property type="project" value="TreeGrafter"/>
</dbReference>